<keyword evidence="2" id="KW-0378">Hydrolase</keyword>
<dbReference type="GO" id="GO:0008233">
    <property type="term" value="F:peptidase activity"/>
    <property type="evidence" value="ECO:0007669"/>
    <property type="project" value="UniProtKB-KW"/>
</dbReference>
<dbReference type="Pfam" id="PF00431">
    <property type="entry name" value="CUB"/>
    <property type="match status" value="1"/>
</dbReference>
<dbReference type="InterPro" id="IPR035914">
    <property type="entry name" value="Sperma_CUB_dom_sf"/>
</dbReference>
<dbReference type="AGR" id="Xenbase:XB-GENE-965042"/>
<reference evidence="9" key="1">
    <citation type="submission" date="2025-08" db="UniProtKB">
        <authorList>
            <consortium name="RefSeq"/>
        </authorList>
    </citation>
    <scope>IDENTIFICATION</scope>
    <source>
        <strain evidence="9">Nigerian</strain>
        <tissue evidence="9">Liver and blood</tissue>
    </source>
</reference>
<dbReference type="Proteomes" id="UP000008143">
    <property type="component" value="Chromosome 5"/>
</dbReference>
<feature type="region of interest" description="Disordered" evidence="5">
    <location>
        <begin position="478"/>
        <end position="519"/>
    </location>
</feature>
<feature type="compositionally biased region" description="Low complexity" evidence="5">
    <location>
        <begin position="929"/>
        <end position="981"/>
    </location>
</feature>
<feature type="region of interest" description="Disordered" evidence="5">
    <location>
        <begin position="593"/>
        <end position="617"/>
    </location>
</feature>
<dbReference type="Xenbase" id="XB-GENE-965042">
    <property type="gene designation" value="adgrg6"/>
</dbReference>
<dbReference type="GeneID" id="100489626"/>
<evidence type="ECO:0000256" key="3">
    <source>
        <dbReference type="ARBA" id="ARBA00023157"/>
    </source>
</evidence>
<dbReference type="CTD" id="57211"/>
<feature type="region of interest" description="Disordered" evidence="5">
    <location>
        <begin position="892"/>
        <end position="981"/>
    </location>
</feature>
<feature type="region of interest" description="Disordered" evidence="5">
    <location>
        <begin position="758"/>
        <end position="778"/>
    </location>
</feature>
<name>A0A8J1JJ20_XENTR</name>
<feature type="region of interest" description="Disordered" evidence="5">
    <location>
        <begin position="698"/>
        <end position="718"/>
    </location>
</feature>
<evidence type="ECO:0000256" key="1">
    <source>
        <dbReference type="ARBA" id="ARBA00022670"/>
    </source>
</evidence>
<feature type="compositionally biased region" description="Low complexity" evidence="5">
    <location>
        <begin position="593"/>
        <end position="603"/>
    </location>
</feature>
<dbReference type="RefSeq" id="XP_031757868.1">
    <property type="nucleotide sequence ID" value="XM_031902008.1"/>
</dbReference>
<sequence length="2224" mass="235922">MIFQISGLWCSHWKWKMQYILLFFVVYVAFVQHSVLSCAVCRLTLTAPTGNVTSPCYPQLYPNNQDCKWIIQAPKGFIIQLTFVDFDVEEAQNCVYDYVSISNGETTTKYCGVTARGLTYNSTGNMMNISFVSDFSIQRKGFTATYKNVPVTLRNLKVTIPQNQSLGIVSVVSTVIVPTLNQFTVCFEAARFISSPAEWKAFTYWNSLTESLSFGKSPSGHFVYISGIQCHLNLTLTSLTVTGEFFTETLQEMCITWDSRSQIVGVKTGNNFQTSTCLESKDLHIPGNGSLILGCYDNKTSSLQGDIYNFRLWDTAFESVALSNLSCDQKGNIVNWENDFWSIPSWARKAGTDLSCGTSLSSTPSTATTTCKNLGGVCQAIAAQSATKQKQSTTATTATALSSTVPFTVSSTVPSNVSSTVASSVTSTISSTIVSTISSIASSTKTSTMSSSVPITVSSSIASSLLSTISSTILSTSSSTITSSKSSGAQSTVSSNVVSNESGTKSPTAPSSIASPPLSTVSSTILSASSSTKISSKSSSAQSTISSNIASNESGTKSPTAPSSIASPLLSNVSSTILSASSSTKISSKSSSAQSTVSSNLASNESRTNSPTAASSIASPLLSTVSSTILSASSSNKISSKSINVQSTISSNLASNESGTKSPTAPFSIASPLLSNVSSTILSASSSTKISSKSSSAQSTVSSNLASNESRIESTTAPSPIASPLLSTVLSTIFLTSSSTITSSKSSSAQSTVSSNFASNESATKSPTEPSSLVSPPLSTVSSTILSASSSTKISSKSSSAQSTIASNLASNESRTKSPTAPSSIASPLLSTVSSTILSTSSSTKTSSKSSSAQSTVFSNLASNESSTKSPSAPSSIASPLLSTVSSTILSSSSSTKTSSKSSSAQSTVLSNLASNESSIKSPSHESSTKSSNVSSTVSSTVLSTEPSPLKPTVPSILSSTVPSSSTLSESTEKSNVSSSIRSTVLSTLSTKSSTTTSTVPSVLLYTVPLIVSPVVPFTISPSMSSTVPSSETSSVSSTVTSSISSSVRSTEPSTLSSTVPSTIPSAVPIIVPSVMSSTVPSTMSSTVHSSETSTMPSTLLRAESSIISAVSSSLSSTIPYTTVTSTVSTLSFTDTTTSTTVTTNSASLATISTALPSPLNSITAPASSVTNATLSTASPSTLSTTNSFGTTTNYSSNSATLSTVTSSSLRTSQLTTTYSPSSATQTTVSTTSFTTSNLNDTTYSSSSATVTSDFSSTLNNMINTTTSNAATSSPSTMITINMNDTNNINNSQPDLQERNISATFLIRMKRNPVTSSWTHLQLQDSKIKGLRGIGIISTPIVWPVKQRPAATEKGSALKEAPDNINAADFFFIPTQSTLSLSTTFRTTEISKNITIDDKLTQNISTHRNITLFLKNTSQLFDQESSKEDGSVQQDTEGSGIGNVVSSRKVSNISLDHMQISNASGRWHLHLDSIWHNSENIIVGLNDKHMAGSSDGLYQTFLNVISHPSHSTAHVSHLLSDNSLNIDKISRSCVPHNKHTSAIMPTTVYSDCISLENADKAFAVESSGLLSKFLTIPVHGTYVLQNIKETKTPFDANANLQVELNPSEHSILSSNLASLMLRNKYIHSVTTHNKDSTSSNSPSSYDLSSCNTVKTEFVSDNLNPDIPVPLPGSLPAQRANMQLLSNYYMGKFLSPSRTMIGHTHLTTNYVSESQEGLSVEVLGPLDASLNQQLMDISDSLTPSYDLLHSQLRDSRDILYNSFSPSYNVHFNQWQYTTLPYELVTSNMKASTEDPYQQQTAQLPSVEDLQANIEERLEEYDYGSTPFSGDKDFLEEEKLYLVSRNSIIRSSKSKEVVLLNSLITSSNQIEFIGNEFQVKKSYLSGHENDNYSPLETENLDSKKKTVHASQTSLSHEEKVQIQGLPIYPVYITKTLYLPCTLEKMINSGMDNAAKQNMITNTRFIQPLSKATYLDMNDLKNNKGLFAENIMSNYALEYNIFSSNSDDIDFGLSGASETPPLVHTLNGPQTPITQTLEHFPSNGDILSHPDIKIQASISNGRTAVFQGQPESIKGLYAQYFEDPNILFGVSFKSSISLLTTEWSHWSVEPSLKPPTGHVKNTDGVSTMEMSVLHTASQLLSSAFERVGISTFSTEKTATKAIIDPFLGQSSGYLYSSKEEGNYFSGTGPLFSSYGFYNQISAEGPHCSCNIFTDSACLCGLEVNGSM</sequence>
<gene>
    <name evidence="9 10" type="primary">adgrg6</name>
</gene>
<feature type="region of interest" description="Disordered" evidence="5">
    <location>
        <begin position="1022"/>
        <end position="1060"/>
    </location>
</feature>
<dbReference type="SMART" id="SM00042">
    <property type="entry name" value="CUB"/>
    <property type="match status" value="1"/>
</dbReference>
<dbReference type="FunFam" id="2.60.120.290:FF:000013">
    <property type="entry name" value="Membrane frizzled-related protein"/>
    <property type="match status" value="1"/>
</dbReference>
<dbReference type="CDD" id="cd00041">
    <property type="entry name" value="CUB"/>
    <property type="match status" value="1"/>
</dbReference>
<dbReference type="SUPFAM" id="SSF49899">
    <property type="entry name" value="Concanavalin A-like lectins/glucanases"/>
    <property type="match status" value="1"/>
</dbReference>
<dbReference type="PROSITE" id="PS01180">
    <property type="entry name" value="CUB"/>
    <property type="match status" value="1"/>
</dbReference>
<dbReference type="InterPro" id="IPR001759">
    <property type="entry name" value="PTX_dom"/>
</dbReference>
<dbReference type="GO" id="GO:0006508">
    <property type="term" value="P:proteolysis"/>
    <property type="evidence" value="ECO:0007669"/>
    <property type="project" value="UniProtKB-KW"/>
</dbReference>
<feature type="compositionally biased region" description="Low complexity" evidence="5">
    <location>
        <begin position="892"/>
        <end position="922"/>
    </location>
</feature>
<evidence type="ECO:0000313" key="8">
    <source>
        <dbReference type="Proteomes" id="UP000008143"/>
    </source>
</evidence>
<dbReference type="SUPFAM" id="SSF49854">
    <property type="entry name" value="Spermadhesin, CUB domain"/>
    <property type="match status" value="1"/>
</dbReference>
<dbReference type="Gene3D" id="2.60.120.290">
    <property type="entry name" value="Spermadhesin, CUB domain"/>
    <property type="match status" value="1"/>
</dbReference>
<evidence type="ECO:0000256" key="5">
    <source>
        <dbReference type="SAM" id="MobiDB-lite"/>
    </source>
</evidence>
<dbReference type="PANTHER" id="PTHR24255">
    <property type="entry name" value="COMPLEMENT COMPONENT 1, S SUBCOMPONENT-RELATED"/>
    <property type="match status" value="1"/>
</dbReference>
<feature type="disulfide bond" evidence="4">
    <location>
        <begin position="94"/>
        <end position="111"/>
    </location>
</feature>
<feature type="region of interest" description="Disordered" evidence="5">
    <location>
        <begin position="807"/>
        <end position="826"/>
    </location>
</feature>
<feature type="compositionally biased region" description="Polar residues" evidence="5">
    <location>
        <begin position="808"/>
        <end position="826"/>
    </location>
</feature>
<dbReference type="PROSITE" id="PS51828">
    <property type="entry name" value="PTX_2"/>
    <property type="match status" value="1"/>
</dbReference>
<dbReference type="InterPro" id="IPR013320">
    <property type="entry name" value="ConA-like_dom_sf"/>
</dbReference>
<keyword evidence="9" id="KW-0675">Receptor</keyword>
<evidence type="ECO:0000256" key="4">
    <source>
        <dbReference type="PROSITE-ProRule" id="PRU00059"/>
    </source>
</evidence>
<feature type="compositionally biased region" description="Low complexity" evidence="5">
    <location>
        <begin position="698"/>
        <end position="707"/>
    </location>
</feature>
<dbReference type="OrthoDB" id="10037534at2759"/>
<evidence type="ECO:0000313" key="9">
    <source>
        <dbReference type="RefSeq" id="XP_031757868.1"/>
    </source>
</evidence>
<keyword evidence="8" id="KW-1185">Reference proteome</keyword>
<feature type="region of interest" description="Disordered" evidence="5">
    <location>
        <begin position="1424"/>
        <end position="1443"/>
    </location>
</feature>
<evidence type="ECO:0000259" key="6">
    <source>
        <dbReference type="PROSITE" id="PS01180"/>
    </source>
</evidence>
<proteinExistence type="predicted"/>
<accession>A0A8J1JJ20</accession>
<organism evidence="8 9">
    <name type="scientific">Xenopus tropicalis</name>
    <name type="common">Western clawed frog</name>
    <name type="synonym">Silurana tropicalis</name>
    <dbReference type="NCBI Taxonomy" id="8364"/>
    <lineage>
        <taxon>Eukaryota</taxon>
        <taxon>Metazoa</taxon>
        <taxon>Chordata</taxon>
        <taxon>Craniata</taxon>
        <taxon>Vertebrata</taxon>
        <taxon>Euteleostomi</taxon>
        <taxon>Amphibia</taxon>
        <taxon>Batrachia</taxon>
        <taxon>Anura</taxon>
        <taxon>Pipoidea</taxon>
        <taxon>Pipidae</taxon>
        <taxon>Xenopodinae</taxon>
        <taxon>Xenopus</taxon>
        <taxon>Silurana</taxon>
    </lineage>
</organism>
<evidence type="ECO:0000313" key="10">
    <source>
        <dbReference type="Xenbase" id="XB-GENE-965042"/>
    </source>
</evidence>
<feature type="compositionally biased region" description="Low complexity" evidence="5">
    <location>
        <begin position="766"/>
        <end position="778"/>
    </location>
</feature>
<dbReference type="KEGG" id="xtr:100489626"/>
<feature type="domain" description="CUB" evidence="6">
    <location>
        <begin position="41"/>
        <end position="149"/>
    </location>
</feature>
<protein>
    <submittedName>
        <fullName evidence="9">Adhesion G-protein coupled receptor G6 isoform X1</fullName>
    </submittedName>
</protein>
<feature type="region of interest" description="Disordered" evidence="5">
    <location>
        <begin position="546"/>
        <end position="566"/>
    </location>
</feature>
<keyword evidence="1" id="KW-0645">Protease</keyword>
<dbReference type="InterPro" id="IPR000859">
    <property type="entry name" value="CUB_dom"/>
</dbReference>
<feature type="compositionally biased region" description="Polar residues" evidence="5">
    <location>
        <begin position="552"/>
        <end position="566"/>
    </location>
</feature>
<comment type="caution">
    <text evidence="4">Lacks conserved residue(s) required for the propagation of feature annotation.</text>
</comment>
<keyword evidence="3 4" id="KW-1015">Disulfide bond</keyword>
<feature type="domain" description="Pentraxin (PTX)" evidence="7">
    <location>
        <begin position="154"/>
        <end position="356"/>
    </location>
</feature>
<feature type="compositionally biased region" description="Polar residues" evidence="5">
    <location>
        <begin position="604"/>
        <end position="617"/>
    </location>
</feature>
<evidence type="ECO:0000256" key="2">
    <source>
        <dbReference type="ARBA" id="ARBA00022801"/>
    </source>
</evidence>
<dbReference type="PANTHER" id="PTHR24255:SF31">
    <property type="entry name" value="CUBILIN-LIKE PROTEIN"/>
    <property type="match status" value="1"/>
</dbReference>
<evidence type="ECO:0000259" key="7">
    <source>
        <dbReference type="PROSITE" id="PS51828"/>
    </source>
</evidence>